<dbReference type="CTD" id="9839238"/>
<dbReference type="KEGG" id="crq:GCK72_019019"/>
<protein>
    <submittedName>
        <fullName evidence="2">Uncharacterized protein</fullName>
    </submittedName>
</protein>
<feature type="coiled-coil region" evidence="1">
    <location>
        <begin position="243"/>
        <end position="277"/>
    </location>
</feature>
<organism evidence="2 3">
    <name type="scientific">Caenorhabditis remanei</name>
    <name type="common">Caenorhabditis vulgaris</name>
    <dbReference type="NCBI Taxonomy" id="31234"/>
    <lineage>
        <taxon>Eukaryota</taxon>
        <taxon>Metazoa</taxon>
        <taxon>Ecdysozoa</taxon>
        <taxon>Nematoda</taxon>
        <taxon>Chromadorea</taxon>
        <taxon>Rhabditida</taxon>
        <taxon>Rhabditina</taxon>
        <taxon>Rhabditomorpha</taxon>
        <taxon>Rhabditoidea</taxon>
        <taxon>Rhabditidae</taxon>
        <taxon>Peloderinae</taxon>
        <taxon>Caenorhabditis</taxon>
    </lineage>
</organism>
<comment type="caution">
    <text evidence="2">The sequence shown here is derived from an EMBL/GenBank/DDBJ whole genome shotgun (WGS) entry which is preliminary data.</text>
</comment>
<dbReference type="GeneID" id="9839238"/>
<reference evidence="2 3" key="1">
    <citation type="submission" date="2019-12" db="EMBL/GenBank/DDBJ databases">
        <title>Chromosome-level assembly of the Caenorhabditis remanei genome.</title>
        <authorList>
            <person name="Teterina A.A."/>
            <person name="Willis J.H."/>
            <person name="Phillips P.C."/>
        </authorList>
    </citation>
    <scope>NUCLEOTIDE SEQUENCE [LARGE SCALE GENOMIC DNA]</scope>
    <source>
        <strain evidence="2 3">PX506</strain>
        <tissue evidence="2">Whole organism</tissue>
    </source>
</reference>
<keyword evidence="1" id="KW-0175">Coiled coil</keyword>
<sequence length="282" mass="33050">MHYAATPFSADRPIPVDHYANELNRYVQGIVPNATKDQIKTIEAIATNVKSSHAHFQQKLNCQNNEFEQKLKLKDSENDALRAKLNRLEKKFEHMEIEKNIYEYNLVCNDQYEDYISNLKDEFKQLSCKTEKVEVERDDYKRSCSISSEKIKMLESQVARLEKTVKFLEKDPNHYESASLNTPDNVKEFDGRLSNCNNRPEVPLGRNTERFSQNTNWRDCREGNTDFDGFEKKQDLENGNPEIQKLRADNANLHRINRCAEKKIDMLNETIEAMKKKISRSY</sequence>
<dbReference type="EMBL" id="WUAV01000005">
    <property type="protein sequence ID" value="KAF1752464.1"/>
    <property type="molecule type" value="Genomic_DNA"/>
</dbReference>
<evidence type="ECO:0000313" key="2">
    <source>
        <dbReference type="EMBL" id="KAF1752464.1"/>
    </source>
</evidence>
<dbReference type="Proteomes" id="UP000483820">
    <property type="component" value="Chromosome V"/>
</dbReference>
<dbReference type="Gene3D" id="1.20.5.170">
    <property type="match status" value="1"/>
</dbReference>
<evidence type="ECO:0000313" key="3">
    <source>
        <dbReference type="Proteomes" id="UP000483820"/>
    </source>
</evidence>
<evidence type="ECO:0000256" key="1">
    <source>
        <dbReference type="SAM" id="Coils"/>
    </source>
</evidence>
<dbReference type="RefSeq" id="XP_003115714.2">
    <property type="nucleotide sequence ID" value="XM_003115666.2"/>
</dbReference>
<feature type="coiled-coil region" evidence="1">
    <location>
        <begin position="64"/>
        <end position="171"/>
    </location>
</feature>
<dbReference type="AlphaFoldDB" id="A0A6A5GCM6"/>
<gene>
    <name evidence="2" type="ORF">GCK72_019019</name>
</gene>
<name>A0A6A5GCM6_CAERE</name>
<accession>A0A6A5GCM6</accession>
<proteinExistence type="predicted"/>